<proteinExistence type="predicted"/>
<dbReference type="InterPro" id="IPR004108">
    <property type="entry name" value="Fe_hydrogenase_lsu_C"/>
</dbReference>
<evidence type="ECO:0000259" key="1">
    <source>
        <dbReference type="PROSITE" id="PS51379"/>
    </source>
</evidence>
<dbReference type="RefSeq" id="WP_202766842.1">
    <property type="nucleotide sequence ID" value="NZ_JAESWA010000020.1"/>
</dbReference>
<accession>A0A937FH51</accession>
<dbReference type="AlphaFoldDB" id="A0A937FH51"/>
<gene>
    <name evidence="2" type="ORF">JK634_06540</name>
</gene>
<dbReference type="PANTHER" id="PTHR11615">
    <property type="entry name" value="NITRATE, FORMATE, IRON DEHYDROGENASE"/>
    <property type="match status" value="1"/>
</dbReference>
<dbReference type="SUPFAM" id="SSF54862">
    <property type="entry name" value="4Fe-4S ferredoxins"/>
    <property type="match status" value="1"/>
</dbReference>
<dbReference type="InterPro" id="IPR009016">
    <property type="entry name" value="Fe_hydrogenase"/>
</dbReference>
<dbReference type="Gene3D" id="3.30.70.20">
    <property type="match status" value="1"/>
</dbReference>
<sequence length="451" mass="49788">MKKDYEQLFKKLVKSYYDGNFDEVVNEILNASESEKKEAMSVISSLCGVEVKQDENYVYNLKRAITEYKIRERIVEKLASCNASCRKESGEKTNCQRVCAFDAILEDPLTGGTYIDESLCVDCGMCVEACDSGKLLDRIEFMPILELLKNNEKVIAAVAPAISGQWGPNVSLDQLRAAFMKAGFTDMIEVAFAADMLTIKEAVEFDKHVHKKGDLMITSCCCPMWVGMLKRVYHDLVKDVSPSVSPMIAAGRVLKTLNPDAKVVFIGPCIAKKAERNDPDIKGSVDYVLTFQEVRDIFDVLEINPGELTGIPSVEYASRGGRLYARTGGVSIAVSEAIEELFPEKHKLLKTAQAHGVKDCKEILAKAQAGELGDVNFIEGMGCIGGCVGGPKAIVSRDEGKTAVDDFAYDSPVKIATHSPVLDEVFKKIGIEKLDDFRDEHKIEIFERTFS</sequence>
<dbReference type="SUPFAM" id="SSF53920">
    <property type="entry name" value="Fe-only hydrogenase"/>
    <property type="match status" value="1"/>
</dbReference>
<reference evidence="2" key="1">
    <citation type="submission" date="2021-01" db="EMBL/GenBank/DDBJ databases">
        <title>Genome public.</title>
        <authorList>
            <person name="Liu C."/>
            <person name="Sun Q."/>
        </authorList>
    </citation>
    <scope>NUCLEOTIDE SEQUENCE</scope>
    <source>
        <strain evidence="2">YIM B02565</strain>
    </source>
</reference>
<evidence type="ECO:0000313" key="3">
    <source>
        <dbReference type="Proteomes" id="UP000623681"/>
    </source>
</evidence>
<dbReference type="PROSITE" id="PS51379">
    <property type="entry name" value="4FE4S_FER_2"/>
    <property type="match status" value="1"/>
</dbReference>
<dbReference type="Gene3D" id="3.40.950.10">
    <property type="entry name" value="Fe-only Hydrogenase (Larger Subunit), Chain L, domain 3"/>
    <property type="match status" value="1"/>
</dbReference>
<dbReference type="InterPro" id="IPR017896">
    <property type="entry name" value="4Fe4S_Fe-S-bd"/>
</dbReference>
<dbReference type="EMBL" id="JAESWA010000020">
    <property type="protein sequence ID" value="MBL4931456.1"/>
    <property type="molecule type" value="Genomic_DNA"/>
</dbReference>
<protein>
    <submittedName>
        <fullName evidence="2">4Fe-4S binding protein</fullName>
    </submittedName>
</protein>
<dbReference type="Pfam" id="PF02906">
    <property type="entry name" value="Fe_hyd_lg_C"/>
    <property type="match status" value="1"/>
</dbReference>
<organism evidence="2 3">
    <name type="scientific">Clostridium paridis</name>
    <dbReference type="NCBI Taxonomy" id="2803863"/>
    <lineage>
        <taxon>Bacteria</taxon>
        <taxon>Bacillati</taxon>
        <taxon>Bacillota</taxon>
        <taxon>Clostridia</taxon>
        <taxon>Eubacteriales</taxon>
        <taxon>Clostridiaceae</taxon>
        <taxon>Clostridium</taxon>
    </lineage>
</organism>
<dbReference type="Pfam" id="PF00037">
    <property type="entry name" value="Fer4"/>
    <property type="match status" value="1"/>
</dbReference>
<name>A0A937FH51_9CLOT</name>
<dbReference type="InterPro" id="IPR050340">
    <property type="entry name" value="Cytosolic_Fe-S_CAF"/>
</dbReference>
<evidence type="ECO:0000313" key="2">
    <source>
        <dbReference type="EMBL" id="MBL4931456.1"/>
    </source>
</evidence>
<feature type="domain" description="4Fe-4S ferredoxin-type" evidence="1">
    <location>
        <begin position="111"/>
        <end position="141"/>
    </location>
</feature>
<keyword evidence="3" id="KW-1185">Reference proteome</keyword>
<dbReference type="Proteomes" id="UP000623681">
    <property type="component" value="Unassembled WGS sequence"/>
</dbReference>
<comment type="caution">
    <text evidence="2">The sequence shown here is derived from an EMBL/GenBank/DDBJ whole genome shotgun (WGS) entry which is preliminary data.</text>
</comment>